<dbReference type="PANTHER" id="PTHR31490">
    <property type="entry name" value="GLYCOSYL HYDROLASE"/>
    <property type="match status" value="1"/>
</dbReference>
<gene>
    <name evidence="8" type="ordered locus">Terro_1270</name>
</gene>
<keyword evidence="2 5" id="KW-0119">Carbohydrate metabolism</keyword>
<sequence>MKILGALALAALIAPAQTGKAPTTLKDAYKPYFKIGVAINERQFDERDPTAAAIIASQFNTISPENALKWESIHPRLDTFNFTPADHYVSFGEKNRMFIVGHCLIWHSQVPKWVFEDAEGKPLTREALLERMHDHIRTVVGRYKGRIGGWDVVNEAINDDGTMRQSPWFRIIGEDFIEKAFQYAHEADPSAELYYNDYSLENDAKRRGALALIRKLKTDGVPITGIGLQGHVKIDSPSAQKEAKTIEDFAALGIRVNISELDVDVLPRTTRSDSADVSTIAAGSAAANPYTAGLPEEQQQALARRYAELFNVFLQHHKSMGRVTLWGLSDANTWLNNFPTRGRTNYPLLFDREMKSKPAFTSVLDDAKNFRETNGTR</sequence>
<keyword evidence="1 5" id="KW-0378">Hydrolase</keyword>
<dbReference type="OrthoDB" id="9809277at2"/>
<dbReference type="STRING" id="926566.Terro_1270"/>
<evidence type="ECO:0000256" key="6">
    <source>
        <dbReference type="SAM" id="SignalP"/>
    </source>
</evidence>
<feature type="chain" id="PRO_5003683776" description="Beta-xylanase" evidence="6">
    <location>
        <begin position="22"/>
        <end position="377"/>
    </location>
</feature>
<keyword evidence="9" id="KW-1185">Reference proteome</keyword>
<dbReference type="PATRIC" id="fig|926566.3.peg.1250"/>
<name>I3ZEB2_TERRK</name>
<dbReference type="HOGENOM" id="CLU_020161_6_1_0"/>
<evidence type="ECO:0000313" key="9">
    <source>
        <dbReference type="Proteomes" id="UP000006056"/>
    </source>
</evidence>
<dbReference type="SMART" id="SM00633">
    <property type="entry name" value="Glyco_10"/>
    <property type="match status" value="1"/>
</dbReference>
<evidence type="ECO:0000256" key="4">
    <source>
        <dbReference type="ARBA" id="ARBA00023326"/>
    </source>
</evidence>
<keyword evidence="6" id="KW-0732">Signal</keyword>
<dbReference type="InterPro" id="IPR001000">
    <property type="entry name" value="GH10_dom"/>
</dbReference>
<dbReference type="SUPFAM" id="SSF51445">
    <property type="entry name" value="(Trans)glycosidases"/>
    <property type="match status" value="1"/>
</dbReference>
<feature type="signal peptide" evidence="6">
    <location>
        <begin position="1"/>
        <end position="21"/>
    </location>
</feature>
<reference evidence="8 9" key="1">
    <citation type="submission" date="2012-06" db="EMBL/GenBank/DDBJ databases">
        <title>Complete genome of Terriglobus roseus DSM 18391.</title>
        <authorList>
            <consortium name="US DOE Joint Genome Institute (JGI-PGF)"/>
            <person name="Lucas S."/>
            <person name="Copeland A."/>
            <person name="Lapidus A."/>
            <person name="Glavina del Rio T."/>
            <person name="Dalin E."/>
            <person name="Tice H."/>
            <person name="Bruce D."/>
            <person name="Goodwin L."/>
            <person name="Pitluck S."/>
            <person name="Peters L."/>
            <person name="Mikhailova N."/>
            <person name="Munk A.C.C."/>
            <person name="Kyrpides N."/>
            <person name="Mavromatis K."/>
            <person name="Ivanova N."/>
            <person name="Brettin T."/>
            <person name="Detter J.C."/>
            <person name="Han C."/>
            <person name="Larimer F."/>
            <person name="Land M."/>
            <person name="Hauser L."/>
            <person name="Markowitz V."/>
            <person name="Cheng J.-F."/>
            <person name="Hugenholtz P."/>
            <person name="Woyke T."/>
            <person name="Wu D."/>
            <person name="Brambilla E."/>
            <person name="Klenk H.-P."/>
            <person name="Eisen J.A."/>
        </authorList>
    </citation>
    <scope>NUCLEOTIDE SEQUENCE [LARGE SCALE GENOMIC DNA]</scope>
    <source>
        <strain evidence="9">DSM 18391 / NRRL B-41598 / KBS 63</strain>
    </source>
</reference>
<comment type="similarity">
    <text evidence="5">Belongs to the glycosyl hydrolase 10 (cellulase F) family.</text>
</comment>
<evidence type="ECO:0000256" key="1">
    <source>
        <dbReference type="ARBA" id="ARBA00022801"/>
    </source>
</evidence>
<dbReference type="eggNOG" id="COG3693">
    <property type="taxonomic scope" value="Bacteria"/>
</dbReference>
<dbReference type="PRINTS" id="PR00134">
    <property type="entry name" value="GLHYDRLASE10"/>
</dbReference>
<evidence type="ECO:0000259" key="7">
    <source>
        <dbReference type="PROSITE" id="PS51760"/>
    </source>
</evidence>
<evidence type="ECO:0000256" key="2">
    <source>
        <dbReference type="ARBA" id="ARBA00023277"/>
    </source>
</evidence>
<dbReference type="Proteomes" id="UP000006056">
    <property type="component" value="Chromosome"/>
</dbReference>
<keyword evidence="4 5" id="KW-0624">Polysaccharide degradation</keyword>
<dbReference type="AlphaFoldDB" id="I3ZEB2"/>
<evidence type="ECO:0000313" key="8">
    <source>
        <dbReference type="EMBL" id="AFL87580.1"/>
    </source>
</evidence>
<keyword evidence="8" id="KW-0858">Xylan degradation</keyword>
<keyword evidence="3 5" id="KW-0326">Glycosidase</keyword>
<proteinExistence type="inferred from homology"/>
<evidence type="ECO:0000256" key="5">
    <source>
        <dbReference type="RuleBase" id="RU361174"/>
    </source>
</evidence>
<comment type="catalytic activity">
    <reaction evidence="5">
        <text>Endohydrolysis of (1-&gt;4)-beta-D-xylosidic linkages in xylans.</text>
        <dbReference type="EC" id="3.2.1.8"/>
    </reaction>
</comment>
<evidence type="ECO:0000256" key="3">
    <source>
        <dbReference type="ARBA" id="ARBA00023295"/>
    </source>
</evidence>
<dbReference type="InterPro" id="IPR017853">
    <property type="entry name" value="GH"/>
</dbReference>
<dbReference type="Gene3D" id="3.20.20.80">
    <property type="entry name" value="Glycosidases"/>
    <property type="match status" value="1"/>
</dbReference>
<dbReference type="PANTHER" id="PTHR31490:SF90">
    <property type="entry name" value="ENDO-1,4-BETA-XYLANASE A"/>
    <property type="match status" value="1"/>
</dbReference>
<dbReference type="EC" id="3.2.1.8" evidence="5"/>
<dbReference type="GO" id="GO:0031176">
    <property type="term" value="F:endo-1,4-beta-xylanase activity"/>
    <property type="evidence" value="ECO:0007669"/>
    <property type="project" value="UniProtKB-EC"/>
</dbReference>
<protein>
    <recommendedName>
        <fullName evidence="5">Beta-xylanase</fullName>
        <ecNumber evidence="5">3.2.1.8</ecNumber>
    </recommendedName>
</protein>
<dbReference type="KEGG" id="trs:Terro_1270"/>
<feature type="domain" description="GH10" evidence="7">
    <location>
        <begin position="19"/>
        <end position="366"/>
    </location>
</feature>
<organism evidence="8 9">
    <name type="scientific">Terriglobus roseus (strain DSM 18391 / NRRL B-41598 / KBS 63)</name>
    <dbReference type="NCBI Taxonomy" id="926566"/>
    <lineage>
        <taxon>Bacteria</taxon>
        <taxon>Pseudomonadati</taxon>
        <taxon>Acidobacteriota</taxon>
        <taxon>Terriglobia</taxon>
        <taxon>Terriglobales</taxon>
        <taxon>Acidobacteriaceae</taxon>
        <taxon>Terriglobus</taxon>
    </lineage>
</organism>
<accession>I3ZEB2</accession>
<dbReference type="RefSeq" id="WP_014785149.1">
    <property type="nucleotide sequence ID" value="NC_018014.1"/>
</dbReference>
<dbReference type="PROSITE" id="PS51760">
    <property type="entry name" value="GH10_2"/>
    <property type="match status" value="1"/>
</dbReference>
<dbReference type="Pfam" id="PF00331">
    <property type="entry name" value="Glyco_hydro_10"/>
    <property type="match status" value="1"/>
</dbReference>
<dbReference type="EMBL" id="CP003379">
    <property type="protein sequence ID" value="AFL87580.1"/>
    <property type="molecule type" value="Genomic_DNA"/>
</dbReference>
<dbReference type="InterPro" id="IPR044846">
    <property type="entry name" value="GH10"/>
</dbReference>
<dbReference type="GO" id="GO:0045493">
    <property type="term" value="P:xylan catabolic process"/>
    <property type="evidence" value="ECO:0007669"/>
    <property type="project" value="UniProtKB-KW"/>
</dbReference>